<protein>
    <submittedName>
        <fullName evidence="6">Ribosomal-protein-alanine N-acetyltransferase</fullName>
    </submittedName>
</protein>
<dbReference type="PANTHER" id="PTHR43420:SF44">
    <property type="entry name" value="ACETYLTRANSFERASE YPEA"/>
    <property type="match status" value="1"/>
</dbReference>
<dbReference type="InterPro" id="IPR050680">
    <property type="entry name" value="YpeA/RimI_acetyltransf"/>
</dbReference>
<evidence type="ECO:0000256" key="3">
    <source>
        <dbReference type="ARBA" id="ARBA00022679"/>
    </source>
</evidence>
<dbReference type="CDD" id="cd04301">
    <property type="entry name" value="NAT_SF"/>
    <property type="match status" value="1"/>
</dbReference>
<dbReference type="PROSITE" id="PS51186">
    <property type="entry name" value="GNAT"/>
    <property type="match status" value="1"/>
</dbReference>
<dbReference type="InterPro" id="IPR006464">
    <property type="entry name" value="AcTrfase_RimI/Ard1"/>
</dbReference>
<organism evidence="6 7">
    <name type="scientific">[Eubacterium] siraeum</name>
    <dbReference type="NCBI Taxonomy" id="39492"/>
    <lineage>
        <taxon>Bacteria</taxon>
        <taxon>Bacillati</taxon>
        <taxon>Bacillota</taxon>
        <taxon>Clostridia</taxon>
        <taxon>Eubacteriales</taxon>
        <taxon>Oscillospiraceae</taxon>
        <taxon>Oscillospiraceae incertae sedis</taxon>
    </lineage>
</organism>
<feature type="domain" description="N-acetyltransferase" evidence="5">
    <location>
        <begin position="13"/>
        <end position="162"/>
    </location>
</feature>
<dbReference type="InterPro" id="IPR000182">
    <property type="entry name" value="GNAT_dom"/>
</dbReference>
<evidence type="ECO:0000256" key="4">
    <source>
        <dbReference type="ARBA" id="ARBA00023315"/>
    </source>
</evidence>
<dbReference type="PANTHER" id="PTHR43420">
    <property type="entry name" value="ACETYLTRANSFERASE"/>
    <property type="match status" value="1"/>
</dbReference>
<dbReference type="Proteomes" id="UP000095662">
    <property type="component" value="Unassembled WGS sequence"/>
</dbReference>
<dbReference type="Pfam" id="PF00583">
    <property type="entry name" value="Acetyltransf_1"/>
    <property type="match status" value="1"/>
</dbReference>
<dbReference type="OrthoDB" id="9794566at2"/>
<evidence type="ECO:0000256" key="1">
    <source>
        <dbReference type="ARBA" id="ARBA00005395"/>
    </source>
</evidence>
<evidence type="ECO:0000259" key="5">
    <source>
        <dbReference type="PROSITE" id="PS51186"/>
    </source>
</evidence>
<keyword evidence="3 6" id="KW-0808">Transferase</keyword>
<dbReference type="AlphaFoldDB" id="A0A174ZXN1"/>
<dbReference type="InterPro" id="IPR016181">
    <property type="entry name" value="Acyl_CoA_acyltransferase"/>
</dbReference>
<keyword evidence="2" id="KW-0963">Cytoplasm</keyword>
<proteinExistence type="inferred from homology"/>
<dbReference type="NCBIfam" id="TIGR01575">
    <property type="entry name" value="rimI"/>
    <property type="match status" value="1"/>
</dbReference>
<name>A0A174ZXN1_9FIRM</name>
<dbReference type="STRING" id="39492.ERS852540_01809"/>
<gene>
    <name evidence="6" type="ORF">ERS852540_01809</name>
</gene>
<evidence type="ECO:0000256" key="2">
    <source>
        <dbReference type="ARBA" id="ARBA00022490"/>
    </source>
</evidence>
<dbReference type="EMBL" id="CZBY01000015">
    <property type="protein sequence ID" value="CUQ88866.1"/>
    <property type="molecule type" value="Genomic_DNA"/>
</dbReference>
<accession>A0A174ZXN1</accession>
<keyword evidence="4" id="KW-0012">Acyltransferase</keyword>
<comment type="similarity">
    <text evidence="1">Belongs to the acetyltransferase family. RimI subfamily.</text>
</comment>
<dbReference type="SUPFAM" id="SSF55729">
    <property type="entry name" value="Acyl-CoA N-acyltransferases (Nat)"/>
    <property type="match status" value="1"/>
</dbReference>
<dbReference type="Gene3D" id="3.40.630.30">
    <property type="match status" value="1"/>
</dbReference>
<evidence type="ECO:0000313" key="7">
    <source>
        <dbReference type="Proteomes" id="UP000095662"/>
    </source>
</evidence>
<evidence type="ECO:0000313" key="6">
    <source>
        <dbReference type="EMBL" id="CUQ88866.1"/>
    </source>
</evidence>
<reference evidence="6 7" key="1">
    <citation type="submission" date="2015-09" db="EMBL/GenBank/DDBJ databases">
        <authorList>
            <consortium name="Pathogen Informatics"/>
        </authorList>
    </citation>
    <scope>NUCLEOTIDE SEQUENCE [LARGE SCALE GENOMIC DNA]</scope>
    <source>
        <strain evidence="6 7">2789STDY5834928</strain>
    </source>
</reference>
<sequence length="162" mass="18533">MILIDNDCLTDKGKITALNHHNSSICSDIAAIEKKCFSVPWTERSIESQVFTEGSINVVIRDDKAENKPVGFICGQSVSDECELYRIAVLPEYRHQCIATQLMEYFINKCKNNGIKSIFLEVRCDNEPAKKLYEKHGFSEVGRRRNYYTEPVCDALIYKAEL</sequence>
<dbReference type="GO" id="GO:0008080">
    <property type="term" value="F:N-acetyltransferase activity"/>
    <property type="evidence" value="ECO:0007669"/>
    <property type="project" value="InterPro"/>
</dbReference>